<dbReference type="EC" id="2.6.1.1" evidence="3"/>
<dbReference type="EMBL" id="CAUM01000174">
    <property type="protein sequence ID" value="CCV09412.1"/>
    <property type="molecule type" value="Genomic_DNA"/>
</dbReference>
<comment type="caution">
    <text evidence="9">The sequence shown here is derived from an EMBL/GenBank/DDBJ whole genome shotgun (WGS) entry which is preliminary data.</text>
</comment>
<comment type="catalytic activity">
    <reaction evidence="7">
        <text>L-aspartate + 2-oxoglutarate = oxaloacetate + L-glutamate</text>
        <dbReference type="Rhea" id="RHEA:21824"/>
        <dbReference type="ChEBI" id="CHEBI:16452"/>
        <dbReference type="ChEBI" id="CHEBI:16810"/>
        <dbReference type="ChEBI" id="CHEBI:29985"/>
        <dbReference type="ChEBI" id="CHEBI:29991"/>
        <dbReference type="EC" id="2.6.1.1"/>
    </reaction>
</comment>
<evidence type="ECO:0000256" key="5">
    <source>
        <dbReference type="ARBA" id="ARBA00022679"/>
    </source>
</evidence>
<dbReference type="AlphaFoldDB" id="M5EZ15"/>
<organism evidence="9 10">
    <name type="scientific">Mesorhizobium metallidurans STM 2683</name>
    <dbReference type="NCBI Taxonomy" id="1297569"/>
    <lineage>
        <taxon>Bacteria</taxon>
        <taxon>Pseudomonadati</taxon>
        <taxon>Pseudomonadota</taxon>
        <taxon>Alphaproteobacteria</taxon>
        <taxon>Hyphomicrobiales</taxon>
        <taxon>Phyllobacteriaceae</taxon>
        <taxon>Mesorhizobium</taxon>
    </lineage>
</organism>
<dbReference type="GO" id="GO:0004069">
    <property type="term" value="F:L-aspartate:2-oxoglutarate aminotransferase activity"/>
    <property type="evidence" value="ECO:0007669"/>
    <property type="project" value="UniProtKB-EC"/>
</dbReference>
<reference evidence="9 10" key="1">
    <citation type="submission" date="2013-02" db="EMBL/GenBank/DDBJ databases">
        <authorList>
            <person name="Genoscope - CEA"/>
        </authorList>
    </citation>
    <scope>NUCLEOTIDE SEQUENCE [LARGE SCALE GENOMIC DNA]</scope>
    <source>
        <strain evidence="9 10">STM 2683</strain>
    </source>
</reference>
<keyword evidence="5 9" id="KW-0808">Transferase</keyword>
<keyword evidence="6" id="KW-0663">Pyridoxal phosphate</keyword>
<evidence type="ECO:0000259" key="8">
    <source>
        <dbReference type="Pfam" id="PF00155"/>
    </source>
</evidence>
<dbReference type="InterPro" id="IPR015424">
    <property type="entry name" value="PyrdxlP-dep_Trfase"/>
</dbReference>
<dbReference type="Gene3D" id="3.40.640.10">
    <property type="entry name" value="Type I PLP-dependent aspartate aminotransferase-like (Major domain)"/>
    <property type="match status" value="1"/>
</dbReference>
<dbReference type="STRING" id="1297569.MESS2_p110011"/>
<accession>M5EZ15</accession>
<evidence type="ECO:0000313" key="10">
    <source>
        <dbReference type="Proteomes" id="UP000012062"/>
    </source>
</evidence>
<dbReference type="PANTHER" id="PTHR46383:SF1">
    <property type="entry name" value="ASPARTATE AMINOTRANSFERASE"/>
    <property type="match status" value="1"/>
</dbReference>
<dbReference type="Gene3D" id="3.90.1150.10">
    <property type="entry name" value="Aspartate Aminotransferase, domain 1"/>
    <property type="match status" value="1"/>
</dbReference>
<evidence type="ECO:0000256" key="6">
    <source>
        <dbReference type="ARBA" id="ARBA00022898"/>
    </source>
</evidence>
<evidence type="ECO:0000256" key="4">
    <source>
        <dbReference type="ARBA" id="ARBA00022576"/>
    </source>
</evidence>
<comment type="cofactor">
    <cofactor evidence="1">
        <name>pyridoxal 5'-phosphate</name>
        <dbReference type="ChEBI" id="CHEBI:597326"/>
    </cofactor>
</comment>
<proteinExistence type="inferred from homology"/>
<dbReference type="eggNOG" id="COG0436">
    <property type="taxonomic scope" value="Bacteria"/>
</dbReference>
<dbReference type="PANTHER" id="PTHR46383">
    <property type="entry name" value="ASPARTATE AMINOTRANSFERASE"/>
    <property type="match status" value="1"/>
</dbReference>
<dbReference type="Pfam" id="PF00155">
    <property type="entry name" value="Aminotran_1_2"/>
    <property type="match status" value="1"/>
</dbReference>
<sequence length="375" mass="40507">MAAAGEDVIELTLGEPDVEVPEELKESAIAAIRRGRTKYAAEQGEPQLLEALAEHYTARVGRPIAPENVLCFPGTQTALFAAMMTLADAGDEVLVGDPMYATYEAVIRSTGATMVPVKLKPENGFRMRACDIAPCISARSRVILLTTPHNPSGSILTRSDIAEIANLAARHDLWIVSDEVYADLIFEGQTFVSPLEFDAVRDRVVVVSSISKSHAAPGFRSGWSIGSKEFVQASVLLCDTMLFGNQPFIADMTVDAIRMGSSVVAGMRQRYSARAQRLERALGNGKTMLDVYRPQAGMFALVDVRRTGLSGKEFARELLDECGVATMPGSSFGASLDGFIRICLTAKDDAFDEALRRIVRFCDTISPQLYGAAGA</sequence>
<dbReference type="InterPro" id="IPR015422">
    <property type="entry name" value="PyrdxlP-dep_Trfase_small"/>
</dbReference>
<evidence type="ECO:0000256" key="2">
    <source>
        <dbReference type="ARBA" id="ARBA00007441"/>
    </source>
</evidence>
<dbReference type="GO" id="GO:0030170">
    <property type="term" value="F:pyridoxal phosphate binding"/>
    <property type="evidence" value="ECO:0007669"/>
    <property type="project" value="InterPro"/>
</dbReference>
<dbReference type="InterPro" id="IPR050596">
    <property type="entry name" value="AspAT/PAT-like"/>
</dbReference>
<dbReference type="CDD" id="cd00609">
    <property type="entry name" value="AAT_like"/>
    <property type="match status" value="1"/>
</dbReference>
<keyword evidence="4 9" id="KW-0032">Aminotransferase</keyword>
<dbReference type="InterPro" id="IPR015421">
    <property type="entry name" value="PyrdxlP-dep_Trfase_major"/>
</dbReference>
<comment type="similarity">
    <text evidence="2">Belongs to the class-I pyridoxal-phosphate-dependent aminotransferase family.</text>
</comment>
<feature type="domain" description="Aminotransferase class I/classII large" evidence="8">
    <location>
        <begin position="7"/>
        <end position="358"/>
    </location>
</feature>
<evidence type="ECO:0000256" key="3">
    <source>
        <dbReference type="ARBA" id="ARBA00012753"/>
    </source>
</evidence>
<dbReference type="GO" id="GO:0006520">
    <property type="term" value="P:amino acid metabolic process"/>
    <property type="evidence" value="ECO:0007669"/>
    <property type="project" value="InterPro"/>
</dbReference>
<evidence type="ECO:0000256" key="7">
    <source>
        <dbReference type="ARBA" id="ARBA00049185"/>
    </source>
</evidence>
<name>M5EZ15_9HYPH</name>
<gene>
    <name evidence="9" type="ORF">MESS2_p110011</name>
</gene>
<dbReference type="SUPFAM" id="SSF53383">
    <property type="entry name" value="PLP-dependent transferases"/>
    <property type="match status" value="1"/>
</dbReference>
<evidence type="ECO:0000313" key="9">
    <source>
        <dbReference type="EMBL" id="CCV09412.1"/>
    </source>
</evidence>
<dbReference type="InterPro" id="IPR004839">
    <property type="entry name" value="Aminotransferase_I/II_large"/>
</dbReference>
<protein>
    <recommendedName>
        <fullName evidence="3">aspartate transaminase</fullName>
        <ecNumber evidence="3">2.6.1.1</ecNumber>
    </recommendedName>
</protein>
<keyword evidence="10" id="KW-1185">Reference proteome</keyword>
<dbReference type="Proteomes" id="UP000012062">
    <property type="component" value="Unassembled WGS sequence"/>
</dbReference>
<evidence type="ECO:0000256" key="1">
    <source>
        <dbReference type="ARBA" id="ARBA00001933"/>
    </source>
</evidence>